<dbReference type="Pfam" id="PF18483">
    <property type="entry name" value="Lectin_L-type_dom"/>
    <property type="match status" value="1"/>
</dbReference>
<protein>
    <recommendedName>
        <fullName evidence="3">Extracellular protein</fullName>
    </recommendedName>
</protein>
<dbReference type="InterPro" id="IPR013320">
    <property type="entry name" value="ConA-like_dom_sf"/>
</dbReference>
<dbReference type="Gene3D" id="2.60.120.200">
    <property type="match status" value="1"/>
</dbReference>
<dbReference type="EMBL" id="CP022474">
    <property type="protein sequence ID" value="ASN59271.1"/>
    <property type="molecule type" value="Genomic_DNA"/>
</dbReference>
<proteinExistence type="predicted"/>
<evidence type="ECO:0000313" key="2">
    <source>
        <dbReference type="Proteomes" id="UP000199749"/>
    </source>
</evidence>
<evidence type="ECO:0000313" key="1">
    <source>
        <dbReference type="EMBL" id="ASN59271.1"/>
    </source>
</evidence>
<dbReference type="SUPFAM" id="SSF49899">
    <property type="entry name" value="Concanavalin A-like lectins/glucanases"/>
    <property type="match status" value="1"/>
</dbReference>
<gene>
    <name evidence="1" type="ORF">CG419_00860</name>
</gene>
<evidence type="ECO:0008006" key="3">
    <source>
        <dbReference type="Google" id="ProtNLM"/>
    </source>
</evidence>
<dbReference type="InterPro" id="IPR056573">
    <property type="entry name" value="Lectin_L-type_dom"/>
</dbReference>
<dbReference type="CDD" id="cd01951">
    <property type="entry name" value="lectin_L-type"/>
    <property type="match status" value="1"/>
</dbReference>
<dbReference type="RefSeq" id="WP_089556213.1">
    <property type="nucleotide sequence ID" value="NZ_CP022474.1"/>
</dbReference>
<name>A0AAC9UMN5_LATCU</name>
<sequence>MRFNKIFKQILLGIGMLVGTTVVMHQSVQATIAPVPDHITNIENLFAPPSSQSSSKPIGDGVTLITPATVNQTGAIWSNEANKIDFTQDFKATMLLNFGDSGKNAADGMAFVIHNDPNGTNTIQIGGGGQQLGVWGDYKTVNPNLAIQKSFAVEFDTNANSDWDTQVGLLGTTADLKANHTAWNYPAESSAYKNFALWPFTSIRLNHNDVQYFSGSNGQWYTFDVQWNVATKKLTYQLQGQNAVSVSLDLKKLNDGVTEAKSAYWGFTGKTGSSVEQNQVAFQKISNVPTTSQSYKIYHKDGAEVTKANPAKPFEELNGVISANNLATSGSAWKKVALRYKTEGTSDDAGGVSYLGHDLTVNGQLVSKDGASTNLVKTPQLSLTGTGLSQRSATEADFFGTNNAQYSTGVDLGDIQIGKTAASTFTLTAMGPTPTDGTTNLGRHYDISLVGTTASQSTQTTAYVTSVPQLELGTDWEAAKDEAKPVTTKKGQPLNIDGTWSQLSSFGIDPHAVGTLHYSIDNGAEQIVAQNNTGGKLISNIPTDGLSLNNDHTITFYVTNAGYNEKSEVKTVHFKVKGGDLTFSKVNDTIGFKPVEVGQNVIAQRNAADWAPTVSDGRGAGSDWTLLVTGSYLQRDTDGELLSGGLVYVDGNNKQTNIGKMPVKVASKVTTTDDETTPVSWNDNQGVLLKVNGSAYKGSYHGEINWILQGSTPNP</sequence>
<dbReference type="AlphaFoldDB" id="A0AAC9UMN5"/>
<reference evidence="1 2" key="1">
    <citation type="submission" date="2017-07" db="EMBL/GenBank/DDBJ databases">
        <title>Lactobacillus curvatus MRS6 whole genome.</title>
        <authorList>
            <person name="Jans C."/>
            <person name="Lagler S."/>
            <person name="Lacroix C."/>
            <person name="Meile L."/>
            <person name="Stevens M.J.A."/>
        </authorList>
    </citation>
    <scope>NUCLEOTIDE SEQUENCE [LARGE SCALE GENOMIC DNA]</scope>
    <source>
        <strain evidence="1 2">MRS6</strain>
    </source>
</reference>
<organism evidence="1 2">
    <name type="scientific">Latilactobacillus curvatus</name>
    <name type="common">Lactobacillus curvatus</name>
    <dbReference type="NCBI Taxonomy" id="28038"/>
    <lineage>
        <taxon>Bacteria</taxon>
        <taxon>Bacillati</taxon>
        <taxon>Bacillota</taxon>
        <taxon>Bacilli</taxon>
        <taxon>Lactobacillales</taxon>
        <taxon>Lactobacillaceae</taxon>
        <taxon>Latilactobacillus</taxon>
    </lineage>
</organism>
<accession>A0AAC9UMN5</accession>
<dbReference type="Proteomes" id="UP000199749">
    <property type="component" value="Chromosome"/>
</dbReference>